<feature type="transmembrane region" description="Helical" evidence="7">
    <location>
        <begin position="54"/>
        <end position="77"/>
    </location>
</feature>
<dbReference type="PROSITE" id="PS51257">
    <property type="entry name" value="PROKAR_LIPOPROTEIN"/>
    <property type="match status" value="1"/>
</dbReference>
<dbReference type="AlphaFoldDB" id="A0AA39KWG8"/>
<sequence length="459" mass="50368">MNRIPNRSSKEHRATFTTLIGVSCGVIIGILLKNFTNQPWSERAIMYYQFPGEIFLRIINCLILPLIISSVVSASCYLSKSGSIGIKALYYYITTTTLGIILCIILVQTIKPGEYHINRNLTINSWQRFITTDTFLDLLRNFIPDNFVKASLSQYQTVLSKPINSTAEENVHLWRISHQYIDGTNVLGLVGISLLFGIAIGCMDERGKPLLNFFQALSDLTGIIMNWTIIAVPVGVLFLIPGKILQTNDLTEMMFQLGIYVSTVFLGLLIHGLIILPSLYFISTRKSPFRLLSKIGPAIITALGTSSSTATVPTTIKCLDSIGINPKVSRFVAPIGATINMDGIALYETVGALFIIQQRGLNYSFIRIVAIAITCTVSCIGAAGLPNGGYVMLITVLESIGIPAEDVTLIITIDCLVDRLRTTVNIIADVVGAGIIDHFTEKENSNVCEEHLLNINNQT</sequence>
<dbReference type="Proteomes" id="UP001168990">
    <property type="component" value="Unassembled WGS sequence"/>
</dbReference>
<dbReference type="InterPro" id="IPR050746">
    <property type="entry name" value="DAACS"/>
</dbReference>
<dbReference type="InterPro" id="IPR036458">
    <property type="entry name" value="Na:dicarbo_symporter_sf"/>
</dbReference>
<evidence type="ECO:0000256" key="5">
    <source>
        <dbReference type="ARBA" id="ARBA00022989"/>
    </source>
</evidence>
<evidence type="ECO:0000256" key="7">
    <source>
        <dbReference type="RuleBase" id="RU361216"/>
    </source>
</evidence>
<evidence type="ECO:0000256" key="3">
    <source>
        <dbReference type="ARBA" id="ARBA00022448"/>
    </source>
</evidence>
<comment type="similarity">
    <text evidence="2 7">Belongs to the dicarboxylate/amino acid:cation symporter (DAACS) (TC 2.A.23) family.</text>
</comment>
<reference evidence="8" key="1">
    <citation type="journal article" date="2023" name="bioRxiv">
        <title>Scaffold-level genome assemblies of two parasitoid biocontrol wasps reveal the parthenogenesis mechanism and an associated novel virus.</title>
        <authorList>
            <person name="Inwood S."/>
            <person name="Skelly J."/>
            <person name="Guhlin J."/>
            <person name="Harrop T."/>
            <person name="Goldson S."/>
            <person name="Dearden P."/>
        </authorList>
    </citation>
    <scope>NUCLEOTIDE SEQUENCE</scope>
    <source>
        <strain evidence="8">Irish</strain>
        <tissue evidence="8">Whole body</tissue>
    </source>
</reference>
<keyword evidence="3 7" id="KW-0813">Transport</keyword>
<protein>
    <recommendedName>
        <fullName evidence="7">Amino acid transporter</fullName>
    </recommendedName>
</protein>
<keyword evidence="6 7" id="KW-0472">Membrane</keyword>
<dbReference type="Pfam" id="PF00375">
    <property type="entry name" value="SDF"/>
    <property type="match status" value="1"/>
</dbReference>
<dbReference type="InterPro" id="IPR001991">
    <property type="entry name" value="Na-dicarboxylate_symporter"/>
</dbReference>
<evidence type="ECO:0000256" key="6">
    <source>
        <dbReference type="ARBA" id="ARBA00023136"/>
    </source>
</evidence>
<dbReference type="GO" id="GO:0015175">
    <property type="term" value="F:neutral L-amino acid transmembrane transporter activity"/>
    <property type="evidence" value="ECO:0007669"/>
    <property type="project" value="TreeGrafter"/>
</dbReference>
<dbReference type="PANTHER" id="PTHR11958">
    <property type="entry name" value="SODIUM/DICARBOXYLATE SYMPORTER-RELATED"/>
    <property type="match status" value="1"/>
</dbReference>
<evidence type="ECO:0000256" key="1">
    <source>
        <dbReference type="ARBA" id="ARBA00004141"/>
    </source>
</evidence>
<accession>A0AA39KWG8</accession>
<name>A0AA39KWG8_9HYME</name>
<evidence type="ECO:0000256" key="2">
    <source>
        <dbReference type="ARBA" id="ARBA00006148"/>
    </source>
</evidence>
<keyword evidence="5 7" id="KW-1133">Transmembrane helix</keyword>
<comment type="caution">
    <text evidence="8">The sequence shown here is derived from an EMBL/GenBank/DDBJ whole genome shotgun (WGS) entry which is preliminary data.</text>
</comment>
<feature type="transmembrane region" description="Helical" evidence="7">
    <location>
        <begin position="186"/>
        <end position="203"/>
    </location>
</feature>
<evidence type="ECO:0000313" key="9">
    <source>
        <dbReference type="Proteomes" id="UP001168990"/>
    </source>
</evidence>
<feature type="transmembrane region" description="Helical" evidence="7">
    <location>
        <begin position="257"/>
        <end position="282"/>
    </location>
</feature>
<dbReference type="PANTHER" id="PTHR11958:SF63">
    <property type="entry name" value="AMINO ACID TRANSPORTER"/>
    <property type="match status" value="1"/>
</dbReference>
<dbReference type="EMBL" id="JAQQBS010000001">
    <property type="protein sequence ID" value="KAK0176141.1"/>
    <property type="molecule type" value="Genomic_DNA"/>
</dbReference>
<evidence type="ECO:0000256" key="4">
    <source>
        <dbReference type="ARBA" id="ARBA00022692"/>
    </source>
</evidence>
<evidence type="ECO:0000313" key="8">
    <source>
        <dbReference type="EMBL" id="KAK0176141.1"/>
    </source>
</evidence>
<keyword evidence="4 7" id="KW-0812">Transmembrane</keyword>
<reference evidence="8" key="2">
    <citation type="submission" date="2023-03" db="EMBL/GenBank/DDBJ databases">
        <authorList>
            <person name="Inwood S.N."/>
            <person name="Skelly J.G."/>
            <person name="Guhlin J."/>
            <person name="Harrop T.W.R."/>
            <person name="Goldson S.G."/>
            <person name="Dearden P.K."/>
        </authorList>
    </citation>
    <scope>NUCLEOTIDE SEQUENCE</scope>
    <source>
        <strain evidence="8">Irish</strain>
        <tissue evidence="8">Whole body</tissue>
    </source>
</reference>
<comment type="subcellular location">
    <subcellularLocation>
        <location evidence="1 7">Membrane</location>
        <topology evidence="1 7">Multi-pass membrane protein</topology>
    </subcellularLocation>
</comment>
<dbReference type="GO" id="GO:0015501">
    <property type="term" value="F:glutamate:sodium symporter activity"/>
    <property type="evidence" value="ECO:0007669"/>
    <property type="project" value="TreeGrafter"/>
</dbReference>
<feature type="transmembrane region" description="Helical" evidence="7">
    <location>
        <begin position="224"/>
        <end position="245"/>
    </location>
</feature>
<dbReference type="SUPFAM" id="SSF118215">
    <property type="entry name" value="Proton glutamate symport protein"/>
    <property type="match status" value="1"/>
</dbReference>
<feature type="transmembrane region" description="Helical" evidence="7">
    <location>
        <begin position="89"/>
        <end position="110"/>
    </location>
</feature>
<dbReference type="GO" id="GO:0005886">
    <property type="term" value="C:plasma membrane"/>
    <property type="evidence" value="ECO:0007669"/>
    <property type="project" value="TreeGrafter"/>
</dbReference>
<dbReference type="PRINTS" id="PR00173">
    <property type="entry name" value="EDTRNSPORT"/>
</dbReference>
<keyword evidence="7" id="KW-0769">Symport</keyword>
<dbReference type="Gene3D" id="1.10.3860.10">
    <property type="entry name" value="Sodium:dicarboxylate symporter"/>
    <property type="match status" value="1"/>
</dbReference>
<gene>
    <name evidence="8" type="ORF">PV328_000309</name>
</gene>
<feature type="transmembrane region" description="Helical" evidence="7">
    <location>
        <begin position="12"/>
        <end position="34"/>
    </location>
</feature>
<keyword evidence="9" id="KW-1185">Reference proteome</keyword>
<dbReference type="GO" id="GO:0005313">
    <property type="term" value="F:L-glutamate transmembrane transporter activity"/>
    <property type="evidence" value="ECO:0007669"/>
    <property type="project" value="TreeGrafter"/>
</dbReference>
<feature type="transmembrane region" description="Helical" evidence="7">
    <location>
        <begin position="365"/>
        <end position="385"/>
    </location>
</feature>
<proteinExistence type="inferred from homology"/>
<organism evidence="8 9">
    <name type="scientific">Microctonus aethiopoides</name>
    <dbReference type="NCBI Taxonomy" id="144406"/>
    <lineage>
        <taxon>Eukaryota</taxon>
        <taxon>Metazoa</taxon>
        <taxon>Ecdysozoa</taxon>
        <taxon>Arthropoda</taxon>
        <taxon>Hexapoda</taxon>
        <taxon>Insecta</taxon>
        <taxon>Pterygota</taxon>
        <taxon>Neoptera</taxon>
        <taxon>Endopterygota</taxon>
        <taxon>Hymenoptera</taxon>
        <taxon>Apocrita</taxon>
        <taxon>Ichneumonoidea</taxon>
        <taxon>Braconidae</taxon>
        <taxon>Euphorinae</taxon>
        <taxon>Microctonus</taxon>
    </lineage>
</organism>